<evidence type="ECO:0000313" key="3">
    <source>
        <dbReference type="Proteomes" id="UP000055590"/>
    </source>
</evidence>
<dbReference type="AlphaFoldDB" id="A0A0K1PG84"/>
<dbReference type="Gene3D" id="2.130.10.10">
    <property type="entry name" value="YVTN repeat-like/Quinoprotein amine dehydrogenase"/>
    <property type="match status" value="1"/>
</dbReference>
<accession>A0A0K1PG84</accession>
<feature type="compositionally biased region" description="Gly residues" evidence="1">
    <location>
        <begin position="27"/>
        <end position="86"/>
    </location>
</feature>
<dbReference type="KEGG" id="vin:AKJ08_2904"/>
<reference evidence="2 3" key="1">
    <citation type="submission" date="2015-08" db="EMBL/GenBank/DDBJ databases">
        <authorList>
            <person name="Babu N.S."/>
            <person name="Beckwith C.J."/>
            <person name="Beseler K.G."/>
            <person name="Brison A."/>
            <person name="Carone J.V."/>
            <person name="Caskin T.P."/>
            <person name="Diamond M."/>
            <person name="Durham M.E."/>
            <person name="Foxe J.M."/>
            <person name="Go M."/>
            <person name="Henderson B.A."/>
            <person name="Jones I.B."/>
            <person name="McGettigan J.A."/>
            <person name="Micheletti S.J."/>
            <person name="Nasrallah M.E."/>
            <person name="Ortiz D."/>
            <person name="Piller C.R."/>
            <person name="Privatt S.R."/>
            <person name="Schneider S.L."/>
            <person name="Sharp S."/>
            <person name="Smith T.C."/>
            <person name="Stanton J.D."/>
            <person name="Ullery H.E."/>
            <person name="Wilson R.J."/>
            <person name="Serrano M.G."/>
            <person name="Buck G."/>
            <person name="Lee V."/>
            <person name="Wang Y."/>
            <person name="Carvalho R."/>
            <person name="Voegtly L."/>
            <person name="Shi R."/>
            <person name="Duckworth R."/>
            <person name="Johnson A."/>
            <person name="Loviza R."/>
            <person name="Walstead R."/>
            <person name="Shah Z."/>
            <person name="Kiflezghi M."/>
            <person name="Wade K."/>
            <person name="Ball S.L."/>
            <person name="Bradley K.W."/>
            <person name="Asai D.J."/>
            <person name="Bowman C.A."/>
            <person name="Russell D.A."/>
            <person name="Pope W.H."/>
            <person name="Jacobs-Sera D."/>
            <person name="Hendrix R.W."/>
            <person name="Hatfull G.F."/>
        </authorList>
    </citation>
    <scope>NUCLEOTIDE SEQUENCE [LARGE SCALE GENOMIC DNA]</scope>
    <source>
        <strain evidence="2 3">DSM 27710</strain>
    </source>
</reference>
<dbReference type="PATRIC" id="fig|1391653.3.peg.3028"/>
<dbReference type="PROSITE" id="PS51257">
    <property type="entry name" value="PROKAR_LIPOPROTEIN"/>
    <property type="match status" value="1"/>
</dbReference>
<feature type="compositionally biased region" description="Basic and acidic residues" evidence="1">
    <location>
        <begin position="87"/>
        <end position="99"/>
    </location>
</feature>
<dbReference type="InterPro" id="IPR015943">
    <property type="entry name" value="WD40/YVTN_repeat-like_dom_sf"/>
</dbReference>
<keyword evidence="3" id="KW-1185">Reference proteome</keyword>
<sequence>MRSLFFLISILALASCSSSDSKTGDDGAAGHGGHGGTAGSGGDDGTAGSGGDDGTAGSGGEDGTGGTGGDDGTGGTGGDDGEAGSGGEEHGCREPGPADRERIVVVGVKGSPVIEGSFDHYQVLRLTEDGALEATGKIFEMGQPSDDPIVFTPDGKLGFAPQSNGTVGVFRVADDGEIEVLDPALGAGRFYAGQLVMSPAGDHLFVNDVNWPDNGGGLYRVDIGCDDSLTIAGRIIASKSARGLVLLPGDEAIFGAREVDGFEPHDIFRVSLADPAATIAGLDLFPYSPDDWSFAWISSMGLMPDGKHLLVGDNNEYTELPNSVAIVEVGETTLEHKGAIEIEDPYSMATSPFGDAAIVVSGYGDNVFVLDYDATADVPFALRGAVEYVGGRPQVPGKLAMVARGSQQGRVLIPDVRGLFQVKFGESATVTDLGLFRLERIPSNVGVQP</sequence>
<gene>
    <name evidence="2" type="ORF">AKJ08_2904</name>
</gene>
<evidence type="ECO:0000256" key="1">
    <source>
        <dbReference type="SAM" id="MobiDB-lite"/>
    </source>
</evidence>
<feature type="region of interest" description="Disordered" evidence="1">
    <location>
        <begin position="17"/>
        <end position="99"/>
    </location>
</feature>
<dbReference type="SUPFAM" id="SSF75011">
    <property type="entry name" value="3-carboxy-cis,cis-mucoante lactonizing enzyme"/>
    <property type="match status" value="1"/>
</dbReference>
<dbReference type="Proteomes" id="UP000055590">
    <property type="component" value="Chromosome"/>
</dbReference>
<name>A0A0K1PG84_9BACT</name>
<dbReference type="EMBL" id="CP012332">
    <property type="protein sequence ID" value="AKU92517.1"/>
    <property type="molecule type" value="Genomic_DNA"/>
</dbReference>
<organism evidence="2 3">
    <name type="scientific">Vulgatibacter incomptus</name>
    <dbReference type="NCBI Taxonomy" id="1391653"/>
    <lineage>
        <taxon>Bacteria</taxon>
        <taxon>Pseudomonadati</taxon>
        <taxon>Myxococcota</taxon>
        <taxon>Myxococcia</taxon>
        <taxon>Myxococcales</taxon>
        <taxon>Cystobacterineae</taxon>
        <taxon>Vulgatibacteraceae</taxon>
        <taxon>Vulgatibacter</taxon>
    </lineage>
</organism>
<proteinExistence type="predicted"/>
<evidence type="ECO:0000313" key="2">
    <source>
        <dbReference type="EMBL" id="AKU92517.1"/>
    </source>
</evidence>
<protein>
    <submittedName>
        <fullName evidence="2">Uncharacterized protein</fullName>
    </submittedName>
</protein>